<sequence length="65" mass="7598">MAHCIIKLKVAHSPFIQVERRCIMYWWPGMKLEICDFVAKCLICQQVKAEHQVSSGLLWPIMIPE</sequence>
<reference evidence="3" key="1">
    <citation type="journal article" date="2019" name="Plant Biotechnol. J.">
        <title>Genome sequencing of the Australian wild diploid species Gossypium australe highlights disease resistance and delayed gland morphogenesis.</title>
        <authorList>
            <person name="Cai Y."/>
            <person name="Cai X."/>
            <person name="Wang Q."/>
            <person name="Wang P."/>
            <person name="Zhang Y."/>
            <person name="Cai C."/>
            <person name="Xu Y."/>
            <person name="Wang K."/>
            <person name="Zhou Z."/>
            <person name="Wang C."/>
            <person name="Geng S."/>
            <person name="Li B."/>
            <person name="Dong Q."/>
            <person name="Hou Y."/>
            <person name="Wang H."/>
            <person name="Ai P."/>
            <person name="Liu Z."/>
            <person name="Yi F."/>
            <person name="Sun M."/>
            <person name="An G."/>
            <person name="Cheng J."/>
            <person name="Zhang Y."/>
            <person name="Shi Q."/>
            <person name="Xie Y."/>
            <person name="Shi X."/>
            <person name="Chang Y."/>
            <person name="Huang F."/>
            <person name="Chen Y."/>
            <person name="Hong S."/>
            <person name="Mi L."/>
            <person name="Sun Q."/>
            <person name="Zhang L."/>
            <person name="Zhou B."/>
            <person name="Peng R."/>
            <person name="Zhang X."/>
            <person name="Liu F."/>
        </authorList>
    </citation>
    <scope>NUCLEOTIDE SEQUENCE [LARGE SCALE GENOMIC DNA]</scope>
    <source>
        <strain evidence="3">cv. PA1801</strain>
    </source>
</reference>
<gene>
    <name evidence="2" type="ORF">EPI10_031354</name>
</gene>
<dbReference type="InterPro" id="IPR041588">
    <property type="entry name" value="Integrase_H2C2"/>
</dbReference>
<name>A0A5B6X3S7_9ROSI</name>
<dbReference type="OrthoDB" id="998229at2759"/>
<dbReference type="Gene3D" id="1.10.340.70">
    <property type="match status" value="1"/>
</dbReference>
<keyword evidence="3" id="KW-1185">Reference proteome</keyword>
<evidence type="ECO:0000259" key="1">
    <source>
        <dbReference type="Pfam" id="PF17921"/>
    </source>
</evidence>
<accession>A0A5B6X3S7</accession>
<feature type="domain" description="Integrase zinc-binding" evidence="1">
    <location>
        <begin position="24"/>
        <end position="49"/>
    </location>
</feature>
<comment type="caution">
    <text evidence="2">The sequence shown here is derived from an EMBL/GenBank/DDBJ whole genome shotgun (WGS) entry which is preliminary data.</text>
</comment>
<organism evidence="2 3">
    <name type="scientific">Gossypium australe</name>
    <dbReference type="NCBI Taxonomy" id="47621"/>
    <lineage>
        <taxon>Eukaryota</taxon>
        <taxon>Viridiplantae</taxon>
        <taxon>Streptophyta</taxon>
        <taxon>Embryophyta</taxon>
        <taxon>Tracheophyta</taxon>
        <taxon>Spermatophyta</taxon>
        <taxon>Magnoliopsida</taxon>
        <taxon>eudicotyledons</taxon>
        <taxon>Gunneridae</taxon>
        <taxon>Pentapetalae</taxon>
        <taxon>rosids</taxon>
        <taxon>malvids</taxon>
        <taxon>Malvales</taxon>
        <taxon>Malvaceae</taxon>
        <taxon>Malvoideae</taxon>
        <taxon>Gossypium</taxon>
    </lineage>
</organism>
<evidence type="ECO:0000313" key="2">
    <source>
        <dbReference type="EMBL" id="KAA3487537.1"/>
    </source>
</evidence>
<dbReference type="AlphaFoldDB" id="A0A5B6X3S7"/>
<dbReference type="Proteomes" id="UP000325315">
    <property type="component" value="Unassembled WGS sequence"/>
</dbReference>
<dbReference type="EMBL" id="SMMG02000001">
    <property type="protein sequence ID" value="KAA3487537.1"/>
    <property type="molecule type" value="Genomic_DNA"/>
</dbReference>
<evidence type="ECO:0000313" key="3">
    <source>
        <dbReference type="Proteomes" id="UP000325315"/>
    </source>
</evidence>
<proteinExistence type="predicted"/>
<dbReference type="Pfam" id="PF17921">
    <property type="entry name" value="Integrase_H2C2"/>
    <property type="match status" value="1"/>
</dbReference>
<protein>
    <submittedName>
        <fullName evidence="2">Integrase</fullName>
    </submittedName>
</protein>